<dbReference type="Gene3D" id="3.40.50.2000">
    <property type="entry name" value="Glycogen Phosphorylase B"/>
    <property type="match status" value="2"/>
</dbReference>
<dbReference type="EMBL" id="CP021425">
    <property type="protein sequence ID" value="ARU56175.1"/>
    <property type="molecule type" value="Genomic_DNA"/>
</dbReference>
<evidence type="ECO:0000259" key="1">
    <source>
        <dbReference type="Pfam" id="PF00534"/>
    </source>
</evidence>
<evidence type="ECO:0000313" key="3">
    <source>
        <dbReference type="EMBL" id="ARU56175.1"/>
    </source>
</evidence>
<dbReference type="SUPFAM" id="SSF56801">
    <property type="entry name" value="Acetyl-CoA synthetase-like"/>
    <property type="match status" value="1"/>
</dbReference>
<dbReference type="AlphaFoldDB" id="A0A1Y0I9L4"/>
<dbReference type="InterPro" id="IPR053158">
    <property type="entry name" value="CapK_Type1_Caps_Biosynth"/>
</dbReference>
<dbReference type="PANTHER" id="PTHR36932">
    <property type="entry name" value="CAPSULAR POLYSACCHARIDE BIOSYNTHESIS PROTEIN"/>
    <property type="match status" value="1"/>
</dbReference>
<feature type="domain" description="Glycosyl transferase family 1" evidence="1">
    <location>
        <begin position="202"/>
        <end position="372"/>
    </location>
</feature>
<proteinExistence type="predicted"/>
<name>A0A1Y0I9L4_9GAMM</name>
<dbReference type="Proteomes" id="UP000196027">
    <property type="component" value="Chromosome"/>
</dbReference>
<gene>
    <name evidence="3" type="ORF">OLMES_2102</name>
</gene>
<accession>A0A1Y0I9L4</accession>
<sequence length="847" mass="95050">MLVVSSLFPSPDQPNAGVFIKERMFRLNPDMKLTVLSPRPWFPGQSIIRKYRPNYRPETPAYQNLEGVDVYYPKFFSLPAVGRLFDWFFMFVALLIWDLRNRNNADIVDSHFAYPDGVAACSFAKLTRRKVSVTLRGTEIGHSQHPLKRWLMVKVLNSVDRVFSVSDSLRRHVIKLGVQERQVLVVGNGVDTEKFYPVDSIALRAKLVPDEKAKILITVGGLVERKGFHRVIEILPKLNQSFPEGVYYLAVGGPSPEGDWSDKLRNMALEAGVEDKVIFTGPVKPAELGSYLSAADLFVLSTRNEGWANVILESMACGVPVIATDVGGNSEVVSTPDVGEIVPFEDADALFDAIQKGLSRSWDKTKIIDYAKANSWNTRIMVLREQFARMTSHDSHQFSSQSAYTRFVSSLIFPLHERLKKHSSVSLKKQLEESQWYSPGAVSALQNRNLRSFMQFVHANVPYYTELLDKRGLKPADFKTAKDLGKLPLLTKADIRQNEVSLKSKVAGQLVKYNTGGSSGQPLVFYMGMDRVSHDVASKWRATRWWQVDIGDPEIVLWGSPIELGGQDRVKQIRDYVLRTKLISAFDLTDQSITEILQQILDEKPPMLFGYPSVFALLAQEARKRNMDMANAGVKVVFVTSEKLYDHQREIIEAVFQAPVANGYGGRDAGFIAHQCPEGNFHITAEHIIVETVDELGSPVAEGEAGQIVVTHLMTKDFPFIRYATGDVGVLGSGQCACGRGLPILKDIQGRSTDFVKASDGTIMHGLALIYFVREHAGIQNYKIVQESLDKTRLLLEIDETFEEQSKQDITQNFQRRLGKNVQIEIEIVDSIPAEKSGKYRYVISHV</sequence>
<protein>
    <submittedName>
        <fullName evidence="3">Capsular polysaccharide biosynthesis protein</fullName>
    </submittedName>
</protein>
<keyword evidence="4" id="KW-1185">Reference proteome</keyword>
<dbReference type="InterPro" id="IPR001296">
    <property type="entry name" value="Glyco_trans_1"/>
</dbReference>
<evidence type="ECO:0000313" key="4">
    <source>
        <dbReference type="Proteomes" id="UP000196027"/>
    </source>
</evidence>
<dbReference type="SUPFAM" id="SSF53756">
    <property type="entry name" value="UDP-Glycosyltransferase/glycogen phosphorylase"/>
    <property type="match status" value="1"/>
</dbReference>
<dbReference type="InterPro" id="IPR042099">
    <property type="entry name" value="ANL_N_sf"/>
</dbReference>
<evidence type="ECO:0000259" key="2">
    <source>
        <dbReference type="Pfam" id="PF13439"/>
    </source>
</evidence>
<feature type="domain" description="Glycosyltransferase subfamily 4-like N-terminal" evidence="2">
    <location>
        <begin position="70"/>
        <end position="194"/>
    </location>
</feature>
<dbReference type="Gene3D" id="3.40.50.12780">
    <property type="entry name" value="N-terminal domain of ligase-like"/>
    <property type="match status" value="1"/>
</dbReference>
<dbReference type="GO" id="GO:0016757">
    <property type="term" value="F:glycosyltransferase activity"/>
    <property type="evidence" value="ECO:0007669"/>
    <property type="project" value="InterPro"/>
</dbReference>
<dbReference type="Pfam" id="PF13439">
    <property type="entry name" value="Glyco_transf_4"/>
    <property type="match status" value="1"/>
</dbReference>
<organism evidence="3 4">
    <name type="scientific">Oleiphilus messinensis</name>
    <dbReference type="NCBI Taxonomy" id="141451"/>
    <lineage>
        <taxon>Bacteria</taxon>
        <taxon>Pseudomonadati</taxon>
        <taxon>Pseudomonadota</taxon>
        <taxon>Gammaproteobacteria</taxon>
        <taxon>Oceanospirillales</taxon>
        <taxon>Oleiphilaceae</taxon>
        <taxon>Oleiphilus</taxon>
    </lineage>
</organism>
<reference evidence="3 4" key="1">
    <citation type="submission" date="2017-05" db="EMBL/GenBank/DDBJ databases">
        <title>Genomic insights into alkan degradation activity of Oleiphilus messinensis.</title>
        <authorList>
            <person name="Kozyavkin S.A."/>
            <person name="Slesarev A.I."/>
            <person name="Golyshin P.N."/>
            <person name="Korzhenkov A."/>
            <person name="Golyshina O.N."/>
            <person name="Toshchakov S.V."/>
        </authorList>
    </citation>
    <scope>NUCLEOTIDE SEQUENCE [LARGE SCALE GENOMIC DNA]</scope>
    <source>
        <strain evidence="3 4">ME102</strain>
    </source>
</reference>
<dbReference type="PANTHER" id="PTHR36932:SF1">
    <property type="entry name" value="CAPSULAR POLYSACCHARIDE BIOSYNTHESIS PROTEIN"/>
    <property type="match status" value="1"/>
</dbReference>
<dbReference type="Pfam" id="PF00534">
    <property type="entry name" value="Glycos_transf_1"/>
    <property type="match status" value="1"/>
</dbReference>
<dbReference type="InterPro" id="IPR028098">
    <property type="entry name" value="Glyco_trans_4-like_N"/>
</dbReference>
<dbReference type="KEGG" id="ome:OLMES_2102"/>